<dbReference type="InterPro" id="IPR000212">
    <property type="entry name" value="DNA_helicase_UvrD/REP"/>
</dbReference>
<proteinExistence type="predicted"/>
<dbReference type="InterPro" id="IPR014016">
    <property type="entry name" value="UvrD-like_ATP-bd"/>
</dbReference>
<sequence length="639" mass="74051">MQHIEIVTDNNRDNHVDDEILEYLNPKKPKSFFLFAGAGSGKTRSLVNVLNQFSLCYGYELRSHRQQIAIITYTNAACDEIRRRLNYNALYSITTIHSFIWELIKPFQNDIREWIKSELIKDISELKTQLQNGRSGTKAARDREKKLESKTKRLNNLDKIRKFSYNPNGDNKSKDSLNHSEVIGIGAYFISEKPLMQMILMKKYPFVLIDESQDTNKELIEAFFKMQNNRCDKFALGLFGDTMQRIYFDGKTDLGTNIPENWGKPEKVMNHRCCKRVVKLINKIRETVDGKEQVSRSDKTDGFVRIFIASCNEDKEKIEKEIAEKMSIICSDEKWAGDKYDYKMLTLEHQMAARRLGFSNLFETLYAVDSLKTGILDGSLPGMQFFTRIIVPLFRANKINDKFSIAKIIRQYSPLLQTKKMKDEKENQLLLIQKAQEGVDKLLSLWKNDQGTNGIEILKCIMQSELFIIPDNLYSIVSRNIEKNEDTKESSQNEVTDAWEKALLISFNEIVKYDEYISNKTSFATHQGVKGLEFSRVMVVIDDNESKGFMFSYDKLFGVKQKTDTDLKNEREGKDTSITRTQRLFYVTCSRAEESLAIVVYSQTPDLVKETVLDAKWFEEKEIFIRTDGIWINAANVNH</sequence>
<accession>A0A161YGU3</accession>
<dbReference type="PANTHER" id="PTHR11070:SF2">
    <property type="entry name" value="ATP-DEPENDENT DNA HELICASE SRS2"/>
    <property type="match status" value="1"/>
</dbReference>
<dbReference type="Proteomes" id="UP000076603">
    <property type="component" value="Unassembled WGS sequence"/>
</dbReference>
<feature type="domain" description="UvrD-like helicase ATP-binding" evidence="6">
    <location>
        <begin position="15"/>
        <end position="287"/>
    </location>
</feature>
<dbReference type="GO" id="GO:0000725">
    <property type="term" value="P:recombinational repair"/>
    <property type="evidence" value="ECO:0007669"/>
    <property type="project" value="TreeGrafter"/>
</dbReference>
<dbReference type="RefSeq" id="WP_201787674.1">
    <property type="nucleotide sequence ID" value="NZ_FQXL01000018.1"/>
</dbReference>
<evidence type="ECO:0000313" key="7">
    <source>
        <dbReference type="EMBL" id="KZL89412.1"/>
    </source>
</evidence>
<dbReference type="InterPro" id="IPR027417">
    <property type="entry name" value="P-loop_NTPase"/>
</dbReference>
<dbReference type="STRING" id="1121326.CLMAG_53160"/>
<evidence type="ECO:0000256" key="2">
    <source>
        <dbReference type="ARBA" id="ARBA00022801"/>
    </source>
</evidence>
<dbReference type="GO" id="GO:0008854">
    <property type="term" value="F:exodeoxyribonuclease V activity"/>
    <property type="evidence" value="ECO:0007669"/>
    <property type="project" value="UniProtKB-EC"/>
</dbReference>
<dbReference type="PROSITE" id="PS51198">
    <property type="entry name" value="UVRD_HELICASE_ATP_BIND"/>
    <property type="match status" value="1"/>
</dbReference>
<dbReference type="SUPFAM" id="SSF52540">
    <property type="entry name" value="P-loop containing nucleoside triphosphate hydrolases"/>
    <property type="match status" value="1"/>
</dbReference>
<gene>
    <name evidence="7" type="primary">recB</name>
    <name evidence="7" type="ORF">CLMAG_53160</name>
</gene>
<evidence type="ECO:0000259" key="6">
    <source>
        <dbReference type="PROSITE" id="PS51198"/>
    </source>
</evidence>
<dbReference type="Pfam" id="PF13245">
    <property type="entry name" value="AAA_19"/>
    <property type="match status" value="1"/>
</dbReference>
<dbReference type="AlphaFoldDB" id="A0A161YGU3"/>
<dbReference type="PANTHER" id="PTHR11070">
    <property type="entry name" value="UVRD / RECB / PCRA DNA HELICASE FAMILY MEMBER"/>
    <property type="match status" value="1"/>
</dbReference>
<name>A0A161YGU3_9CLOT</name>
<dbReference type="EMBL" id="LWAE01000009">
    <property type="protein sequence ID" value="KZL89412.1"/>
    <property type="molecule type" value="Genomic_DNA"/>
</dbReference>
<dbReference type="Gene3D" id="3.40.50.300">
    <property type="entry name" value="P-loop containing nucleotide triphosphate hydrolases"/>
    <property type="match status" value="2"/>
</dbReference>
<dbReference type="GO" id="GO:0043138">
    <property type="term" value="F:3'-5' DNA helicase activity"/>
    <property type="evidence" value="ECO:0007669"/>
    <property type="project" value="TreeGrafter"/>
</dbReference>
<keyword evidence="2 5" id="KW-0378">Hydrolase</keyword>
<evidence type="ECO:0000256" key="5">
    <source>
        <dbReference type="PROSITE-ProRule" id="PRU00560"/>
    </source>
</evidence>
<dbReference type="PATRIC" id="fig|1121326.3.peg.5377"/>
<evidence type="ECO:0000256" key="1">
    <source>
        <dbReference type="ARBA" id="ARBA00022741"/>
    </source>
</evidence>
<keyword evidence="8" id="KW-1185">Reference proteome</keyword>
<keyword evidence="4 5" id="KW-0067">ATP-binding</keyword>
<evidence type="ECO:0000256" key="4">
    <source>
        <dbReference type="ARBA" id="ARBA00022840"/>
    </source>
</evidence>
<evidence type="ECO:0000256" key="3">
    <source>
        <dbReference type="ARBA" id="ARBA00022806"/>
    </source>
</evidence>
<comment type="caution">
    <text evidence="7">The sequence shown here is derived from an EMBL/GenBank/DDBJ whole genome shotgun (WGS) entry which is preliminary data.</text>
</comment>
<dbReference type="GO" id="GO:0005524">
    <property type="term" value="F:ATP binding"/>
    <property type="evidence" value="ECO:0007669"/>
    <property type="project" value="UniProtKB-UniRule"/>
</dbReference>
<dbReference type="GO" id="GO:0003677">
    <property type="term" value="F:DNA binding"/>
    <property type="evidence" value="ECO:0007669"/>
    <property type="project" value="InterPro"/>
</dbReference>
<keyword evidence="1 5" id="KW-0547">Nucleotide-binding</keyword>
<evidence type="ECO:0000313" key="8">
    <source>
        <dbReference type="Proteomes" id="UP000076603"/>
    </source>
</evidence>
<dbReference type="EC" id="3.1.11.5" evidence="7"/>
<protein>
    <submittedName>
        <fullName evidence="7">RecBCD enzyme subunit RecB</fullName>
        <ecNumber evidence="7">3.1.11.5</ecNumber>
    </submittedName>
</protein>
<reference evidence="7 8" key="1">
    <citation type="submission" date="2016-04" db="EMBL/GenBank/DDBJ databases">
        <title>Genome sequence of Clostridium magnum DSM 2767.</title>
        <authorList>
            <person name="Poehlein A."/>
            <person name="Uhlig R."/>
            <person name="Fischer R."/>
            <person name="Bahl H."/>
            <person name="Daniel R."/>
        </authorList>
    </citation>
    <scope>NUCLEOTIDE SEQUENCE [LARGE SCALE GENOMIC DNA]</scope>
    <source>
        <strain evidence="7 8">DSM 2767</strain>
    </source>
</reference>
<feature type="binding site" evidence="5">
    <location>
        <begin position="36"/>
        <end position="43"/>
    </location>
    <ligand>
        <name>ATP</name>
        <dbReference type="ChEBI" id="CHEBI:30616"/>
    </ligand>
</feature>
<keyword evidence="3 5" id="KW-0347">Helicase</keyword>
<organism evidence="7 8">
    <name type="scientific">Clostridium magnum DSM 2767</name>
    <dbReference type="NCBI Taxonomy" id="1121326"/>
    <lineage>
        <taxon>Bacteria</taxon>
        <taxon>Bacillati</taxon>
        <taxon>Bacillota</taxon>
        <taxon>Clostridia</taxon>
        <taxon>Eubacteriales</taxon>
        <taxon>Clostridiaceae</taxon>
        <taxon>Clostridium</taxon>
    </lineage>
</organism>